<dbReference type="OrthoDB" id="9797743at2"/>
<keyword evidence="2" id="KW-1185">Reference proteome</keyword>
<dbReference type="Pfam" id="PF00702">
    <property type="entry name" value="Hydrolase"/>
    <property type="match status" value="1"/>
</dbReference>
<dbReference type="RefSeq" id="WP_092981921.1">
    <property type="nucleotide sequence ID" value="NZ_FOYQ01000001.1"/>
</dbReference>
<dbReference type="Gene3D" id="1.10.150.240">
    <property type="entry name" value="Putative phosphatase, domain 2"/>
    <property type="match status" value="1"/>
</dbReference>
<dbReference type="InterPro" id="IPR051806">
    <property type="entry name" value="HAD-like_SPP"/>
</dbReference>
<dbReference type="GO" id="GO:0050308">
    <property type="term" value="F:sugar-phosphatase activity"/>
    <property type="evidence" value="ECO:0007669"/>
    <property type="project" value="TreeGrafter"/>
</dbReference>
<evidence type="ECO:0000313" key="2">
    <source>
        <dbReference type="Proteomes" id="UP000199534"/>
    </source>
</evidence>
<dbReference type="PANTHER" id="PTHR43481:SF4">
    <property type="entry name" value="GLYCEROL-1-PHOSPHATE PHOSPHOHYDROLASE 1-RELATED"/>
    <property type="match status" value="1"/>
</dbReference>
<accession>A0A1I6GBY0</accession>
<proteinExistence type="predicted"/>
<dbReference type="InterPro" id="IPR023214">
    <property type="entry name" value="HAD_sf"/>
</dbReference>
<dbReference type="AlphaFoldDB" id="A0A1I6GBY0"/>
<dbReference type="InterPro" id="IPR023198">
    <property type="entry name" value="PGP-like_dom2"/>
</dbReference>
<dbReference type="STRING" id="400055.SAMN04490243_1547"/>
<dbReference type="EMBL" id="FOYQ01000001">
    <property type="protein sequence ID" value="SFR39640.1"/>
    <property type="molecule type" value="Genomic_DNA"/>
</dbReference>
<dbReference type="Gene3D" id="3.40.50.1000">
    <property type="entry name" value="HAD superfamily/HAD-like"/>
    <property type="match status" value="1"/>
</dbReference>
<dbReference type="Proteomes" id="UP000199534">
    <property type="component" value="Unassembled WGS sequence"/>
</dbReference>
<name>A0A1I6GBY0_9FLAO</name>
<evidence type="ECO:0000313" key="1">
    <source>
        <dbReference type="EMBL" id="SFR39640.1"/>
    </source>
</evidence>
<dbReference type="SFLD" id="SFLDS00003">
    <property type="entry name" value="Haloacid_Dehalogenase"/>
    <property type="match status" value="1"/>
</dbReference>
<dbReference type="PANTHER" id="PTHR43481">
    <property type="entry name" value="FRUCTOSE-1-PHOSPHATE PHOSPHATASE"/>
    <property type="match status" value="1"/>
</dbReference>
<dbReference type="InterPro" id="IPR006439">
    <property type="entry name" value="HAD-SF_hydro_IA"/>
</dbReference>
<sequence>MIRAVIFDLDGTLIQTEVLKAESYARAMFTLTAGHVPKEQTMGVFDRFVGLSRQEVVHGLATHFRSELQAALGESNMATLGEALIEKRLEIYHGILDNEELLSRHFCSNTLGLFHRLGQEGKTRVLATMSHLPEARKVTTAMGIFGDFDLICTRDDVENGKPAPDIYLKVQEHFGLKTEEFLVIEDSVNGIKAAQNAGMPVFAVTNAITRKSVHDCKLLPSEFVVDDLTQLEARVIAFITNGSLQKE</sequence>
<protein>
    <submittedName>
        <fullName evidence="1">Haloacid dehalogenase superfamily, subfamily IA, variant 3 with third motif having DD or ED</fullName>
    </submittedName>
</protein>
<organism evidence="1 2">
    <name type="scientific">Robiginitalea myxolifaciens</name>
    <dbReference type="NCBI Taxonomy" id="400055"/>
    <lineage>
        <taxon>Bacteria</taxon>
        <taxon>Pseudomonadati</taxon>
        <taxon>Bacteroidota</taxon>
        <taxon>Flavobacteriia</taxon>
        <taxon>Flavobacteriales</taxon>
        <taxon>Flavobacteriaceae</taxon>
        <taxon>Robiginitalea</taxon>
    </lineage>
</organism>
<dbReference type="SFLD" id="SFLDG01129">
    <property type="entry name" value="C1.5:_HAD__Beta-PGM__Phosphata"/>
    <property type="match status" value="1"/>
</dbReference>
<gene>
    <name evidence="1" type="ORF">SAMN04490243_1547</name>
</gene>
<reference evidence="1 2" key="1">
    <citation type="submission" date="2016-10" db="EMBL/GenBank/DDBJ databases">
        <authorList>
            <person name="de Groot N.N."/>
        </authorList>
    </citation>
    <scope>NUCLEOTIDE SEQUENCE [LARGE SCALE GENOMIC DNA]</scope>
    <source>
        <strain evidence="1 2">DSM 21019</strain>
    </source>
</reference>
<dbReference type="NCBIfam" id="TIGR01509">
    <property type="entry name" value="HAD-SF-IA-v3"/>
    <property type="match status" value="1"/>
</dbReference>
<dbReference type="SUPFAM" id="SSF56784">
    <property type="entry name" value="HAD-like"/>
    <property type="match status" value="1"/>
</dbReference>
<dbReference type="InterPro" id="IPR036412">
    <property type="entry name" value="HAD-like_sf"/>
</dbReference>